<organism>
    <name type="scientific">Macaca fascicularis</name>
    <name type="common">Crab-eating macaque</name>
    <name type="synonym">Cynomolgus monkey</name>
    <dbReference type="NCBI Taxonomy" id="9541"/>
    <lineage>
        <taxon>Eukaryota</taxon>
        <taxon>Metazoa</taxon>
        <taxon>Chordata</taxon>
        <taxon>Craniata</taxon>
        <taxon>Vertebrata</taxon>
        <taxon>Euteleostomi</taxon>
        <taxon>Mammalia</taxon>
        <taxon>Eutheria</taxon>
        <taxon>Euarchontoglires</taxon>
        <taxon>Primates</taxon>
        <taxon>Haplorrhini</taxon>
        <taxon>Catarrhini</taxon>
        <taxon>Cercopithecidae</taxon>
        <taxon>Cercopithecinae</taxon>
        <taxon>Macaca</taxon>
    </lineage>
</organism>
<dbReference type="PANTHER" id="PTHR12138">
    <property type="entry name" value="PRIMATE-EXPANDED PROTEIN FAMILY"/>
    <property type="match status" value="1"/>
</dbReference>
<feature type="non-terminal residue" evidence="1">
    <location>
        <position position="1"/>
    </location>
</feature>
<protein>
    <submittedName>
        <fullName evidence="1">Uncharacterized protein</fullName>
    </submittedName>
</protein>
<feature type="non-terminal residue" evidence="1">
    <location>
        <position position="38"/>
    </location>
</feature>
<accession>G7PB97</accession>
<proteinExistence type="predicted"/>
<dbReference type="AlphaFoldDB" id="G7PB97"/>
<sequence length="38" mass="4017">LLPRLECNGTISAHCNLHLPGSSDSPASASREKLILKS</sequence>
<reference evidence="1" key="1">
    <citation type="journal article" date="2011" name="Nat. Biotechnol.">
        <title>Genome sequencing and comparison of two nonhuman primate animal models, the cynomolgus and Chinese rhesus macaques.</title>
        <authorList>
            <person name="Yan G."/>
            <person name="Zhang G."/>
            <person name="Fang X."/>
            <person name="Zhang Y."/>
            <person name="Li C."/>
            <person name="Ling F."/>
            <person name="Cooper D.N."/>
            <person name="Li Q."/>
            <person name="Li Y."/>
            <person name="van Gool A.J."/>
            <person name="Du H."/>
            <person name="Chen J."/>
            <person name="Chen R."/>
            <person name="Zhang P."/>
            <person name="Huang Z."/>
            <person name="Thompson J.R."/>
            <person name="Meng Y."/>
            <person name="Bai Y."/>
            <person name="Wang J."/>
            <person name="Zhuo M."/>
            <person name="Wang T."/>
            <person name="Huang Y."/>
            <person name="Wei L."/>
            <person name="Li J."/>
            <person name="Wang Z."/>
            <person name="Hu H."/>
            <person name="Yang P."/>
            <person name="Le L."/>
            <person name="Stenson P.D."/>
            <person name="Li B."/>
            <person name="Liu X."/>
            <person name="Ball E.V."/>
            <person name="An N."/>
            <person name="Huang Q."/>
            <person name="Zhang Y."/>
            <person name="Fan W."/>
            <person name="Zhang X."/>
            <person name="Li Y."/>
            <person name="Wang W."/>
            <person name="Katze M.G."/>
            <person name="Su B."/>
            <person name="Nielsen R."/>
            <person name="Yang H."/>
            <person name="Wang J."/>
            <person name="Wang X."/>
            <person name="Wang J."/>
        </authorList>
    </citation>
    <scope>NUCLEOTIDE SEQUENCE [LARGE SCALE GENOMIC DNA]</scope>
    <source>
        <strain evidence="1">CE-4</strain>
    </source>
</reference>
<gene>
    <name evidence="1" type="ORF">EGM_15951</name>
</gene>
<evidence type="ECO:0000313" key="1">
    <source>
        <dbReference type="EMBL" id="EHH63057.1"/>
    </source>
</evidence>
<dbReference type="Proteomes" id="UP000009130">
    <property type="component" value="Chromosome 7"/>
</dbReference>
<dbReference type="PANTHER" id="PTHR12138:SF152">
    <property type="entry name" value="C2H2-TYPE DOMAIN-CONTAINING PROTEIN"/>
    <property type="match status" value="1"/>
</dbReference>
<dbReference type="EMBL" id="CM001282">
    <property type="protein sequence ID" value="EHH63057.1"/>
    <property type="molecule type" value="Genomic_DNA"/>
</dbReference>
<name>G7PB97_MACFA</name>